<accession>X1PQD0</accession>
<evidence type="ECO:0000313" key="1">
    <source>
        <dbReference type="EMBL" id="GAI44726.1"/>
    </source>
</evidence>
<comment type="caution">
    <text evidence="1">The sequence shown here is derived from an EMBL/GenBank/DDBJ whole genome shotgun (WGS) entry which is preliminary data.</text>
</comment>
<organism evidence="1">
    <name type="scientific">marine sediment metagenome</name>
    <dbReference type="NCBI Taxonomy" id="412755"/>
    <lineage>
        <taxon>unclassified sequences</taxon>
        <taxon>metagenomes</taxon>
        <taxon>ecological metagenomes</taxon>
    </lineage>
</organism>
<proteinExistence type="predicted"/>
<feature type="non-terminal residue" evidence="1">
    <location>
        <position position="99"/>
    </location>
</feature>
<protein>
    <recommendedName>
        <fullName evidence="2">DUF177 domain-containing protein</fullName>
    </recommendedName>
</protein>
<sequence length="99" mass="10809">MRINVSQQLKSSIGSIRNYEVSEVISIAGGDSMVEGKVTLVRTDRGILTEATLHTEVKVTCSRCLSLFDYPLTLSIEEEYFPITDVVSGTSLSLPEEPG</sequence>
<dbReference type="AlphaFoldDB" id="X1PQD0"/>
<gene>
    <name evidence="1" type="ORF">S06H3_39480</name>
</gene>
<reference evidence="1" key="1">
    <citation type="journal article" date="2014" name="Front. Microbiol.">
        <title>High frequency of phylogenetically diverse reductive dehalogenase-homologous genes in deep subseafloor sedimentary metagenomes.</title>
        <authorList>
            <person name="Kawai M."/>
            <person name="Futagami T."/>
            <person name="Toyoda A."/>
            <person name="Takaki Y."/>
            <person name="Nishi S."/>
            <person name="Hori S."/>
            <person name="Arai W."/>
            <person name="Tsubouchi T."/>
            <person name="Morono Y."/>
            <person name="Uchiyama I."/>
            <person name="Ito T."/>
            <person name="Fujiyama A."/>
            <person name="Inagaki F."/>
            <person name="Takami H."/>
        </authorList>
    </citation>
    <scope>NUCLEOTIDE SEQUENCE</scope>
    <source>
        <strain evidence="1">Expedition CK06-06</strain>
    </source>
</reference>
<dbReference type="EMBL" id="BARV01024155">
    <property type="protein sequence ID" value="GAI44726.1"/>
    <property type="molecule type" value="Genomic_DNA"/>
</dbReference>
<name>X1PQD0_9ZZZZ</name>
<evidence type="ECO:0008006" key="2">
    <source>
        <dbReference type="Google" id="ProtNLM"/>
    </source>
</evidence>